<dbReference type="PROSITE" id="PS50283">
    <property type="entry name" value="NA_SOLUT_SYMP_3"/>
    <property type="match status" value="1"/>
</dbReference>
<evidence type="ECO:0000256" key="10">
    <source>
        <dbReference type="ARBA" id="ARBA00023136"/>
    </source>
</evidence>
<dbReference type="EMBL" id="JABSTR010000008">
    <property type="protein sequence ID" value="KAH9376656.1"/>
    <property type="molecule type" value="Genomic_DNA"/>
</dbReference>
<feature type="transmembrane region" description="Helical" evidence="15">
    <location>
        <begin position="122"/>
        <end position="142"/>
    </location>
</feature>
<dbReference type="GO" id="GO:0008292">
    <property type="term" value="P:acetylcholine biosynthetic process"/>
    <property type="evidence" value="ECO:0007669"/>
    <property type="project" value="TreeGrafter"/>
</dbReference>
<evidence type="ECO:0000313" key="17">
    <source>
        <dbReference type="Proteomes" id="UP000821853"/>
    </source>
</evidence>
<gene>
    <name evidence="16" type="ORF">HPB48_005867</name>
</gene>
<evidence type="ECO:0000256" key="1">
    <source>
        <dbReference type="ARBA" id="ARBA00004141"/>
    </source>
</evidence>
<feature type="transmembrane region" description="Helical" evidence="15">
    <location>
        <begin position="100"/>
        <end position="115"/>
    </location>
</feature>
<keyword evidence="6" id="KW-0530">Neurotransmitter biosynthesis</keyword>
<dbReference type="GO" id="GO:0005886">
    <property type="term" value="C:plasma membrane"/>
    <property type="evidence" value="ECO:0007669"/>
    <property type="project" value="TreeGrafter"/>
</dbReference>
<keyword evidence="10 15" id="KW-0472">Membrane</keyword>
<protein>
    <submittedName>
        <fullName evidence="16">Uncharacterized protein</fullName>
    </submittedName>
</protein>
<keyword evidence="8" id="KW-0915">Sodium</keyword>
<dbReference type="Proteomes" id="UP000821853">
    <property type="component" value="Unassembled WGS sequence"/>
</dbReference>
<dbReference type="GO" id="GO:0005307">
    <property type="term" value="F:choline:sodium symporter activity"/>
    <property type="evidence" value="ECO:0007669"/>
    <property type="project" value="TreeGrafter"/>
</dbReference>
<feature type="transmembrane region" description="Helical" evidence="15">
    <location>
        <begin position="162"/>
        <end position="187"/>
    </location>
</feature>
<dbReference type="InterPro" id="IPR001734">
    <property type="entry name" value="Na/solute_symporter"/>
</dbReference>
<dbReference type="Gene3D" id="1.20.1730.10">
    <property type="entry name" value="Sodium/glucose cotransporter"/>
    <property type="match status" value="1"/>
</dbReference>
<evidence type="ECO:0000256" key="3">
    <source>
        <dbReference type="ARBA" id="ARBA00022448"/>
    </source>
</evidence>
<proteinExistence type="inferred from homology"/>
<keyword evidence="9" id="KW-0406">Ion transport</keyword>
<dbReference type="PANTHER" id="PTHR45897:SF4">
    <property type="entry name" value="HIGH-AFFINITY CHOLINE TRANSPORTER 1"/>
    <property type="match status" value="1"/>
</dbReference>
<keyword evidence="5" id="KW-0769">Symport</keyword>
<dbReference type="Pfam" id="PF00474">
    <property type="entry name" value="SSF"/>
    <property type="match status" value="1"/>
</dbReference>
<evidence type="ECO:0000256" key="11">
    <source>
        <dbReference type="ARBA" id="ARBA00023180"/>
    </source>
</evidence>
<feature type="compositionally biased region" description="Low complexity" evidence="14">
    <location>
        <begin position="230"/>
        <end position="241"/>
    </location>
</feature>
<evidence type="ECO:0000256" key="7">
    <source>
        <dbReference type="ARBA" id="ARBA00022989"/>
    </source>
</evidence>
<keyword evidence="3" id="KW-0813">Transport</keyword>
<dbReference type="PANTHER" id="PTHR45897">
    <property type="entry name" value="HIGH-AFFINITY CHOLINE TRANSPORTER 1"/>
    <property type="match status" value="1"/>
</dbReference>
<comment type="caution">
    <text evidence="16">The sequence shown here is derived from an EMBL/GenBank/DDBJ whole genome shotgun (WGS) entry which is preliminary data.</text>
</comment>
<reference evidence="16 17" key="1">
    <citation type="journal article" date="2020" name="Cell">
        <title>Large-Scale Comparative Analyses of Tick Genomes Elucidate Their Genetic Diversity and Vector Capacities.</title>
        <authorList>
            <consortium name="Tick Genome and Microbiome Consortium (TIGMIC)"/>
            <person name="Jia N."/>
            <person name="Wang J."/>
            <person name="Shi W."/>
            <person name="Du L."/>
            <person name="Sun Y."/>
            <person name="Zhan W."/>
            <person name="Jiang J.F."/>
            <person name="Wang Q."/>
            <person name="Zhang B."/>
            <person name="Ji P."/>
            <person name="Bell-Sakyi L."/>
            <person name="Cui X.M."/>
            <person name="Yuan T.T."/>
            <person name="Jiang B.G."/>
            <person name="Yang W.F."/>
            <person name="Lam T.T."/>
            <person name="Chang Q.C."/>
            <person name="Ding S.J."/>
            <person name="Wang X.J."/>
            <person name="Zhu J.G."/>
            <person name="Ruan X.D."/>
            <person name="Zhao L."/>
            <person name="Wei J.T."/>
            <person name="Ye R.Z."/>
            <person name="Que T.C."/>
            <person name="Du C.H."/>
            <person name="Zhou Y.H."/>
            <person name="Cheng J.X."/>
            <person name="Dai P.F."/>
            <person name="Guo W.B."/>
            <person name="Han X.H."/>
            <person name="Huang E.J."/>
            <person name="Li L.F."/>
            <person name="Wei W."/>
            <person name="Gao Y.C."/>
            <person name="Liu J.Z."/>
            <person name="Shao H.Z."/>
            <person name="Wang X."/>
            <person name="Wang C.C."/>
            <person name="Yang T.C."/>
            <person name="Huo Q.B."/>
            <person name="Li W."/>
            <person name="Chen H.Y."/>
            <person name="Chen S.E."/>
            <person name="Zhou L.G."/>
            <person name="Ni X.B."/>
            <person name="Tian J.H."/>
            <person name="Sheng Y."/>
            <person name="Liu T."/>
            <person name="Pan Y.S."/>
            <person name="Xia L.Y."/>
            <person name="Li J."/>
            <person name="Zhao F."/>
            <person name="Cao W.C."/>
        </authorList>
    </citation>
    <scope>NUCLEOTIDE SEQUENCE [LARGE SCALE GENOMIC DNA]</scope>
    <source>
        <strain evidence="16">HaeL-2018</strain>
    </source>
</reference>
<keyword evidence="7 15" id="KW-1133">Transmembrane helix</keyword>
<feature type="transmembrane region" description="Helical" evidence="15">
    <location>
        <begin position="68"/>
        <end position="94"/>
    </location>
</feature>
<accession>A0A9J6GPT4</accession>
<keyword evidence="12" id="KW-0739">Sodium transport</keyword>
<evidence type="ECO:0000256" key="6">
    <source>
        <dbReference type="ARBA" id="ARBA00022979"/>
    </source>
</evidence>
<feature type="transmembrane region" description="Helical" evidence="15">
    <location>
        <begin position="20"/>
        <end position="47"/>
    </location>
</feature>
<evidence type="ECO:0000256" key="14">
    <source>
        <dbReference type="SAM" id="MobiDB-lite"/>
    </source>
</evidence>
<feature type="region of interest" description="Disordered" evidence="14">
    <location>
        <begin position="209"/>
        <end position="328"/>
    </location>
</feature>
<evidence type="ECO:0000256" key="15">
    <source>
        <dbReference type="SAM" id="Phobius"/>
    </source>
</evidence>
<name>A0A9J6GPT4_HAELO</name>
<evidence type="ECO:0000313" key="16">
    <source>
        <dbReference type="EMBL" id="KAH9376656.1"/>
    </source>
</evidence>
<keyword evidence="4 15" id="KW-0812">Transmembrane</keyword>
<comment type="similarity">
    <text evidence="2 13">Belongs to the sodium:solute symporter (SSF) (TC 2.A.21) family.</text>
</comment>
<keyword evidence="11" id="KW-0325">Glycoprotein</keyword>
<feature type="compositionally biased region" description="Basic and acidic residues" evidence="14">
    <location>
        <begin position="298"/>
        <end position="321"/>
    </location>
</feature>
<organism evidence="16 17">
    <name type="scientific">Haemaphysalis longicornis</name>
    <name type="common">Bush tick</name>
    <dbReference type="NCBI Taxonomy" id="44386"/>
    <lineage>
        <taxon>Eukaryota</taxon>
        <taxon>Metazoa</taxon>
        <taxon>Ecdysozoa</taxon>
        <taxon>Arthropoda</taxon>
        <taxon>Chelicerata</taxon>
        <taxon>Arachnida</taxon>
        <taxon>Acari</taxon>
        <taxon>Parasitiformes</taxon>
        <taxon>Ixodida</taxon>
        <taxon>Ixodoidea</taxon>
        <taxon>Ixodidae</taxon>
        <taxon>Haemaphysalinae</taxon>
        <taxon>Haemaphysalis</taxon>
    </lineage>
</organism>
<evidence type="ECO:0000256" key="5">
    <source>
        <dbReference type="ARBA" id="ARBA00022847"/>
    </source>
</evidence>
<evidence type="ECO:0000256" key="9">
    <source>
        <dbReference type="ARBA" id="ARBA00023065"/>
    </source>
</evidence>
<dbReference type="InterPro" id="IPR038377">
    <property type="entry name" value="Na/Glc_symporter_sf"/>
</dbReference>
<feature type="compositionally biased region" description="Polar residues" evidence="14">
    <location>
        <begin position="259"/>
        <end position="271"/>
    </location>
</feature>
<keyword evidence="17" id="KW-1185">Reference proteome</keyword>
<evidence type="ECO:0000256" key="4">
    <source>
        <dbReference type="ARBA" id="ARBA00022692"/>
    </source>
</evidence>
<dbReference type="OrthoDB" id="6514850at2759"/>
<dbReference type="VEuPathDB" id="VectorBase:HLOH_059119"/>
<evidence type="ECO:0000256" key="8">
    <source>
        <dbReference type="ARBA" id="ARBA00023053"/>
    </source>
</evidence>
<evidence type="ECO:0000256" key="2">
    <source>
        <dbReference type="ARBA" id="ARBA00006434"/>
    </source>
</evidence>
<dbReference type="InterPro" id="IPR052244">
    <property type="entry name" value="Choline_transporter"/>
</dbReference>
<evidence type="ECO:0000256" key="12">
    <source>
        <dbReference type="ARBA" id="ARBA00023201"/>
    </source>
</evidence>
<feature type="compositionally biased region" description="Polar residues" evidence="14">
    <location>
        <begin position="219"/>
        <end position="229"/>
    </location>
</feature>
<sequence>MADSREVLPLSIHYMTPKFVAILGLIAITAAIMSSVDSSMLSAGTLIARNIYHFVIRPTASDVEVCMVLRFGVLAAGSVATFMATGVTSVFAMWALSSDLVYVLLFPQFVALFYLKTMANAYGAVTGFVVGIILRLLCGEPHVNLPVTIRLPFYSPERGQEFPFRTLCMTVSLGTLLFVSAMAKYAFKNNLIPDRMDVWKCFVQKMEPPEQGEADEQRQAAQTVSLGTGSANVSSMASVSSPEGRPSSDDAVLSPGSDDVNQQGVLASSRKSPTPPTSPTTPADGPDVTAAATHKPKQTTDKKKGSKKTRDSRKFETTNLKKEHRPKT</sequence>
<dbReference type="AlphaFoldDB" id="A0A9J6GPT4"/>
<comment type="subcellular location">
    <subcellularLocation>
        <location evidence="1">Membrane</location>
        <topology evidence="1">Multi-pass membrane protein</topology>
    </subcellularLocation>
</comment>
<evidence type="ECO:0000256" key="13">
    <source>
        <dbReference type="RuleBase" id="RU362091"/>
    </source>
</evidence>